<reference evidence="1 2" key="1">
    <citation type="submission" date="2013-11" db="EMBL/GenBank/DDBJ databases">
        <title>Draft genome of the bovine lungworm Dictyocaulus viviparus.</title>
        <authorList>
            <person name="Mitreva M."/>
        </authorList>
    </citation>
    <scope>NUCLEOTIDE SEQUENCE [LARGE SCALE GENOMIC DNA]</scope>
    <source>
        <strain evidence="1 2">HannoverDv2000</strain>
    </source>
</reference>
<evidence type="ECO:0000313" key="2">
    <source>
        <dbReference type="Proteomes" id="UP000053766"/>
    </source>
</evidence>
<sequence length="68" mass="7921">RYSIVALSWFYRVSLSLEHKVMQPLAQDIEQITLMQKLFVEPEFIAELRLPIEVFGIESISPNQCLIV</sequence>
<gene>
    <name evidence="1" type="ORF">DICVIV_13925</name>
</gene>
<feature type="non-terminal residue" evidence="1">
    <location>
        <position position="1"/>
    </location>
</feature>
<accession>A0A0D8X932</accession>
<dbReference type="Proteomes" id="UP000053766">
    <property type="component" value="Unassembled WGS sequence"/>
</dbReference>
<evidence type="ECO:0000313" key="1">
    <source>
        <dbReference type="EMBL" id="KJH40144.1"/>
    </source>
</evidence>
<keyword evidence="2" id="KW-1185">Reference proteome</keyword>
<reference evidence="2" key="2">
    <citation type="journal article" date="2016" name="Sci. Rep.">
        <title>Dictyocaulus viviparus genome, variome and transcriptome elucidate lungworm biology and support future intervention.</title>
        <authorList>
            <person name="McNulty S.N."/>
            <person name="Strube C."/>
            <person name="Rosa B.A."/>
            <person name="Martin J.C."/>
            <person name="Tyagi R."/>
            <person name="Choi Y.J."/>
            <person name="Wang Q."/>
            <person name="Hallsworth Pepin K."/>
            <person name="Zhang X."/>
            <person name="Ozersky P."/>
            <person name="Wilson R.K."/>
            <person name="Sternberg P.W."/>
            <person name="Gasser R.B."/>
            <person name="Mitreva M."/>
        </authorList>
    </citation>
    <scope>NUCLEOTIDE SEQUENCE [LARGE SCALE GENOMIC DNA]</scope>
    <source>
        <strain evidence="2">HannoverDv2000</strain>
    </source>
</reference>
<organism evidence="1 2">
    <name type="scientific">Dictyocaulus viviparus</name>
    <name type="common">Bovine lungworm</name>
    <dbReference type="NCBI Taxonomy" id="29172"/>
    <lineage>
        <taxon>Eukaryota</taxon>
        <taxon>Metazoa</taxon>
        <taxon>Ecdysozoa</taxon>
        <taxon>Nematoda</taxon>
        <taxon>Chromadorea</taxon>
        <taxon>Rhabditida</taxon>
        <taxon>Rhabditina</taxon>
        <taxon>Rhabditomorpha</taxon>
        <taxon>Strongyloidea</taxon>
        <taxon>Metastrongylidae</taxon>
        <taxon>Dictyocaulus</taxon>
    </lineage>
</organism>
<proteinExistence type="predicted"/>
<name>A0A0D8X932_DICVI</name>
<protein>
    <submittedName>
        <fullName evidence="1">Uncharacterized protein</fullName>
    </submittedName>
</protein>
<dbReference type="AlphaFoldDB" id="A0A0D8X932"/>
<dbReference type="EMBL" id="KN717716">
    <property type="protein sequence ID" value="KJH40144.1"/>
    <property type="molecule type" value="Genomic_DNA"/>
</dbReference>